<organism evidence="1 2">
    <name type="scientific">Araneus ventricosus</name>
    <name type="common">Orbweaver spider</name>
    <name type="synonym">Epeira ventricosa</name>
    <dbReference type="NCBI Taxonomy" id="182803"/>
    <lineage>
        <taxon>Eukaryota</taxon>
        <taxon>Metazoa</taxon>
        <taxon>Ecdysozoa</taxon>
        <taxon>Arthropoda</taxon>
        <taxon>Chelicerata</taxon>
        <taxon>Arachnida</taxon>
        <taxon>Araneae</taxon>
        <taxon>Araneomorphae</taxon>
        <taxon>Entelegynae</taxon>
        <taxon>Araneoidea</taxon>
        <taxon>Araneidae</taxon>
        <taxon>Araneus</taxon>
    </lineage>
</organism>
<sequence>MDLTTTSTWMRSRRISKRTLASSQGIAMRVESPSSYSTALFAGAVRSLTGDGHYGLGTPATAAAVIQMTRMLQQGVMIQFSGIEGFNPLGTFDECDSSSAYLGEVTVDE</sequence>
<proteinExistence type="predicted"/>
<dbReference type="Proteomes" id="UP000499080">
    <property type="component" value="Unassembled WGS sequence"/>
</dbReference>
<evidence type="ECO:0000313" key="2">
    <source>
        <dbReference type="Proteomes" id="UP000499080"/>
    </source>
</evidence>
<accession>A0A4Y2J2L9</accession>
<gene>
    <name evidence="1" type="ORF">AVEN_158425_1</name>
</gene>
<evidence type="ECO:0000313" key="1">
    <source>
        <dbReference type="EMBL" id="GBM84461.1"/>
    </source>
</evidence>
<name>A0A4Y2J2L9_ARAVE</name>
<comment type="caution">
    <text evidence="1">The sequence shown here is derived from an EMBL/GenBank/DDBJ whole genome shotgun (WGS) entry which is preliminary data.</text>
</comment>
<keyword evidence="2" id="KW-1185">Reference proteome</keyword>
<reference evidence="1 2" key="1">
    <citation type="journal article" date="2019" name="Sci. Rep.">
        <title>Orb-weaving spider Araneus ventricosus genome elucidates the spidroin gene catalogue.</title>
        <authorList>
            <person name="Kono N."/>
            <person name="Nakamura H."/>
            <person name="Ohtoshi R."/>
            <person name="Moran D.A.P."/>
            <person name="Shinohara A."/>
            <person name="Yoshida Y."/>
            <person name="Fujiwara M."/>
            <person name="Mori M."/>
            <person name="Tomita M."/>
            <person name="Arakawa K."/>
        </authorList>
    </citation>
    <scope>NUCLEOTIDE SEQUENCE [LARGE SCALE GENOMIC DNA]</scope>
</reference>
<dbReference type="EMBL" id="BGPR01003161">
    <property type="protein sequence ID" value="GBM84461.1"/>
    <property type="molecule type" value="Genomic_DNA"/>
</dbReference>
<dbReference type="AlphaFoldDB" id="A0A4Y2J2L9"/>
<protein>
    <submittedName>
        <fullName evidence="1">Uncharacterized protein</fullName>
    </submittedName>
</protein>